<evidence type="ECO:0000313" key="2">
    <source>
        <dbReference type="EMBL" id="GAA2478632.1"/>
    </source>
</evidence>
<evidence type="ECO:0000256" key="1">
    <source>
        <dbReference type="SAM" id="MobiDB-lite"/>
    </source>
</evidence>
<reference evidence="3" key="1">
    <citation type="journal article" date="2019" name="Int. J. Syst. Evol. Microbiol.">
        <title>The Global Catalogue of Microorganisms (GCM) 10K type strain sequencing project: providing services to taxonomists for standard genome sequencing and annotation.</title>
        <authorList>
            <consortium name="The Broad Institute Genomics Platform"/>
            <consortium name="The Broad Institute Genome Sequencing Center for Infectious Disease"/>
            <person name="Wu L."/>
            <person name="Ma J."/>
        </authorList>
    </citation>
    <scope>NUCLEOTIDE SEQUENCE [LARGE SCALE GENOMIC DNA]</scope>
    <source>
        <strain evidence="3">JCM 4395</strain>
    </source>
</reference>
<feature type="region of interest" description="Disordered" evidence="1">
    <location>
        <begin position="1"/>
        <end position="24"/>
    </location>
</feature>
<dbReference type="Proteomes" id="UP001501777">
    <property type="component" value="Unassembled WGS sequence"/>
</dbReference>
<keyword evidence="3" id="KW-1185">Reference proteome</keyword>
<organism evidence="2 3">
    <name type="scientific">Streptomyces longisporus</name>
    <dbReference type="NCBI Taxonomy" id="1948"/>
    <lineage>
        <taxon>Bacteria</taxon>
        <taxon>Bacillati</taxon>
        <taxon>Actinomycetota</taxon>
        <taxon>Actinomycetes</taxon>
        <taxon>Kitasatosporales</taxon>
        <taxon>Streptomycetaceae</taxon>
        <taxon>Streptomyces</taxon>
    </lineage>
</organism>
<protein>
    <submittedName>
        <fullName evidence="2">Uncharacterized protein</fullName>
    </submittedName>
</protein>
<dbReference type="EMBL" id="BAAASG010000004">
    <property type="protein sequence ID" value="GAA2478632.1"/>
    <property type="molecule type" value="Genomic_DNA"/>
</dbReference>
<proteinExistence type="predicted"/>
<evidence type="ECO:0000313" key="3">
    <source>
        <dbReference type="Proteomes" id="UP001501777"/>
    </source>
</evidence>
<name>A0ABP5YFH1_STRLO</name>
<gene>
    <name evidence="2" type="ORF">GCM10010276_13860</name>
</gene>
<accession>A0ABP5YFH1</accession>
<comment type="caution">
    <text evidence="2">The sequence shown here is derived from an EMBL/GenBank/DDBJ whole genome shotgun (WGS) entry which is preliminary data.</text>
</comment>
<sequence>MGGPKIRPPGVGVTWDDAQPRRSITSPCTDVARYSDARDRWHIHRAWGTAQFRVGDELVKNADENWPTAPQLFPEVTGVRWERNRDDSCVSPTGYTLAECTGNG</sequence>